<dbReference type="EnsemblMetazoa" id="CapteT227315">
    <property type="protein sequence ID" value="CapteP227315"/>
    <property type="gene ID" value="CapteG227315"/>
</dbReference>
<reference evidence="5 7" key="2">
    <citation type="journal article" date="2013" name="Nature">
        <title>Insights into bilaterian evolution from three spiralian genomes.</title>
        <authorList>
            <person name="Simakov O."/>
            <person name="Marletaz F."/>
            <person name="Cho S.J."/>
            <person name="Edsinger-Gonzales E."/>
            <person name="Havlak P."/>
            <person name="Hellsten U."/>
            <person name="Kuo D.H."/>
            <person name="Larsson T."/>
            <person name="Lv J."/>
            <person name="Arendt D."/>
            <person name="Savage R."/>
            <person name="Osoegawa K."/>
            <person name="de Jong P."/>
            <person name="Grimwood J."/>
            <person name="Chapman J.A."/>
            <person name="Shapiro H."/>
            <person name="Aerts A."/>
            <person name="Otillar R.P."/>
            <person name="Terry A.Y."/>
            <person name="Boore J.L."/>
            <person name="Grigoriev I.V."/>
            <person name="Lindberg D.R."/>
            <person name="Seaver E.C."/>
            <person name="Weisblat D.A."/>
            <person name="Putnam N.H."/>
            <person name="Rokhsar D.S."/>
        </authorList>
    </citation>
    <scope>NUCLEOTIDE SEQUENCE</scope>
    <source>
        <strain evidence="5 7">I ESC-2004</strain>
    </source>
</reference>
<evidence type="ECO:0000313" key="5">
    <source>
        <dbReference type="EMBL" id="ELU12382.1"/>
    </source>
</evidence>
<dbReference type="GO" id="GO:0008270">
    <property type="term" value="F:zinc ion binding"/>
    <property type="evidence" value="ECO:0007669"/>
    <property type="project" value="UniProtKB-KW"/>
</dbReference>
<feature type="region of interest" description="Disordered" evidence="3">
    <location>
        <begin position="81"/>
        <end position="139"/>
    </location>
</feature>
<dbReference type="Pfam" id="PF22586">
    <property type="entry name" value="ANCHR-like_BBOX"/>
    <property type="match status" value="1"/>
</dbReference>
<dbReference type="Proteomes" id="UP000014760">
    <property type="component" value="Unassembled WGS sequence"/>
</dbReference>
<dbReference type="STRING" id="283909.R7V1J6"/>
<feature type="compositionally biased region" description="Polar residues" evidence="3">
    <location>
        <begin position="495"/>
        <end position="504"/>
    </location>
</feature>
<feature type="compositionally biased region" description="Basic residues" evidence="3">
    <location>
        <begin position="452"/>
        <end position="465"/>
    </location>
</feature>
<dbReference type="CDD" id="cd19818">
    <property type="entry name" value="Bbox1_ZBBX"/>
    <property type="match status" value="1"/>
</dbReference>
<evidence type="ECO:0000313" key="7">
    <source>
        <dbReference type="Proteomes" id="UP000014760"/>
    </source>
</evidence>
<accession>R7V1J6</accession>
<feature type="region of interest" description="Disordered" evidence="3">
    <location>
        <begin position="756"/>
        <end position="776"/>
    </location>
</feature>
<keyword evidence="7" id="KW-1185">Reference proteome</keyword>
<reference evidence="6" key="3">
    <citation type="submission" date="2015-06" db="UniProtKB">
        <authorList>
            <consortium name="EnsemblMetazoa"/>
        </authorList>
    </citation>
    <scope>IDENTIFICATION</scope>
</reference>
<reference evidence="7" key="1">
    <citation type="submission" date="2012-12" db="EMBL/GenBank/DDBJ databases">
        <authorList>
            <person name="Hellsten U."/>
            <person name="Grimwood J."/>
            <person name="Chapman J.A."/>
            <person name="Shapiro H."/>
            <person name="Aerts A."/>
            <person name="Otillar R.P."/>
            <person name="Terry A.Y."/>
            <person name="Boore J.L."/>
            <person name="Simakov O."/>
            <person name="Marletaz F."/>
            <person name="Cho S.-J."/>
            <person name="Edsinger-Gonzales E."/>
            <person name="Havlak P."/>
            <person name="Kuo D.-H."/>
            <person name="Larsson T."/>
            <person name="Lv J."/>
            <person name="Arendt D."/>
            <person name="Savage R."/>
            <person name="Osoegawa K."/>
            <person name="de Jong P."/>
            <person name="Lindberg D.R."/>
            <person name="Seaver E.C."/>
            <person name="Weisblat D.A."/>
            <person name="Putnam N.H."/>
            <person name="Grigoriev I.V."/>
            <person name="Rokhsar D.S."/>
        </authorList>
    </citation>
    <scope>NUCLEOTIDE SEQUENCE</scope>
    <source>
        <strain evidence="7">I ESC-2004</strain>
    </source>
</reference>
<feature type="region of interest" description="Disordered" evidence="3">
    <location>
        <begin position="660"/>
        <end position="727"/>
    </location>
</feature>
<feature type="compositionally biased region" description="Basic and acidic residues" evidence="3">
    <location>
        <begin position="97"/>
        <end position="110"/>
    </location>
</feature>
<dbReference type="PANTHER" id="PTHR28634">
    <property type="entry name" value="ZINC FINGER B-BOX DOMAIN-CONTAINING PROTEIN 1"/>
    <property type="match status" value="1"/>
</dbReference>
<feature type="compositionally biased region" description="Acidic residues" evidence="3">
    <location>
        <begin position="756"/>
        <end position="768"/>
    </location>
</feature>
<organism evidence="5">
    <name type="scientific">Capitella teleta</name>
    <name type="common">Polychaete worm</name>
    <dbReference type="NCBI Taxonomy" id="283909"/>
    <lineage>
        <taxon>Eukaryota</taxon>
        <taxon>Metazoa</taxon>
        <taxon>Spiralia</taxon>
        <taxon>Lophotrochozoa</taxon>
        <taxon>Annelida</taxon>
        <taxon>Polychaeta</taxon>
        <taxon>Sedentaria</taxon>
        <taxon>Scolecida</taxon>
        <taxon>Capitellidae</taxon>
        <taxon>Capitella</taxon>
    </lineage>
</organism>
<keyword evidence="1" id="KW-0479">Metal-binding</keyword>
<feature type="region of interest" description="Disordered" evidence="3">
    <location>
        <begin position="173"/>
        <end position="202"/>
    </location>
</feature>
<dbReference type="EMBL" id="KB296008">
    <property type="protein sequence ID" value="ELU12382.1"/>
    <property type="molecule type" value="Genomic_DNA"/>
</dbReference>
<feature type="compositionally biased region" description="Basic and acidic residues" evidence="3">
    <location>
        <begin position="509"/>
        <end position="521"/>
    </location>
</feature>
<feature type="domain" description="B box-type" evidence="4">
    <location>
        <begin position="138"/>
        <end position="179"/>
    </location>
</feature>
<dbReference type="PANTHER" id="PTHR28634:SF1">
    <property type="entry name" value="ZINC FINGER B-BOX DOMAIN-CONTAINING PROTEIN 1"/>
    <property type="match status" value="1"/>
</dbReference>
<dbReference type="InterPro" id="IPR000315">
    <property type="entry name" value="Znf_B-box"/>
</dbReference>
<protein>
    <recommendedName>
        <fullName evidence="4">B box-type domain-containing protein</fullName>
    </recommendedName>
</protein>
<gene>
    <name evidence="5" type="ORF">CAPTEDRAFT_227315</name>
</gene>
<feature type="compositionally biased region" description="Acidic residues" evidence="3">
    <location>
        <begin position="714"/>
        <end position="725"/>
    </location>
</feature>
<sequence>MHKSPATFNCSYNLIATNREIHDARETSQKLENENRRMEVRLQELKLAMNREKEEREQKSGGYWRTGQVGSLSSYGKEAMHKAAMKQNNKSKKKVKVLRDEPVTLPERHQGPGTMANIAKRSSAKSSGKENKLKGPGCGQCEQKAAHVSCIECGEDYCANCFASFHLKGALKKHRSVPVRSNSIRTPRGIPRAPSSQSNSNKLVIRQSEEESNPMKVTLSEIDFDFAKETLKSQPPPPREKRVETPLLMDGEYNEAESAAAFQAALKEWRSAPDNHRDSVTTPTVNSDFGANTTGMVAGMVPLDIRFKGSLTYAEKLMLKRHRRTQLGSLPDELVENPMARNGNCFDDDLLPDEDQRVDFRSMYAAMATPRGTNIKPTEEEEDSEEFRTESRFSIVEIHENPTKSARRKSRKIEECSTYRVTEAVDDIGSASPPLSEPPSCREAFATPTPKSARKKSAHKSKKQPPQKSAKPTEQPSCELPEPATSRPKSAKSRPASSMKSRPNSRAAGRPESRAKSRAEMRLEIFGPGVLTKGPSTGLQEIAALAAVTDAPLYEPYALGLSEFFTAGLERDEPPPRPPSARPKTADTKWAVSNKLYKMAPRSWRPESSTGDCVSQQEAEEHVQQSGQQDYSLYLDSARSINNDISQELQEITDFSDRDSVTPTCVMPPAPVASRMTPELSKTPRSARPFSRSGRESTMIVVEGGDISAHDEEGEREEQDEEDADTINQLEWELTSQVEYGKASRMSVWESCDLDVGGEEGLEDEDSITPEPQPHFDIDRKLTESILMDDFEEMEAKLLAEEAADVVALS</sequence>
<feature type="compositionally biased region" description="Polar residues" evidence="3">
    <location>
        <begin position="606"/>
        <end position="617"/>
    </location>
</feature>
<feature type="coiled-coil region" evidence="2">
    <location>
        <begin position="14"/>
        <end position="55"/>
    </location>
</feature>
<dbReference type="AlphaFoldDB" id="R7V1J6"/>
<keyword evidence="2" id="KW-0175">Coiled coil</keyword>
<keyword evidence="1" id="KW-0863">Zinc-finger</keyword>
<evidence type="ECO:0000256" key="2">
    <source>
        <dbReference type="SAM" id="Coils"/>
    </source>
</evidence>
<evidence type="ECO:0000256" key="1">
    <source>
        <dbReference type="PROSITE-ProRule" id="PRU00024"/>
    </source>
</evidence>
<evidence type="ECO:0000313" key="6">
    <source>
        <dbReference type="EnsemblMetazoa" id="CapteP227315"/>
    </source>
</evidence>
<evidence type="ECO:0000259" key="4">
    <source>
        <dbReference type="PROSITE" id="PS50119"/>
    </source>
</evidence>
<keyword evidence="1" id="KW-0862">Zinc</keyword>
<feature type="region of interest" description="Disordered" evidence="3">
    <location>
        <begin position="568"/>
        <end position="629"/>
    </location>
</feature>
<dbReference type="EMBL" id="AMQN01005418">
    <property type="status" value="NOT_ANNOTATED_CDS"/>
    <property type="molecule type" value="Genomic_DNA"/>
</dbReference>
<proteinExistence type="predicted"/>
<name>R7V1J6_CAPTE</name>
<evidence type="ECO:0000256" key="3">
    <source>
        <dbReference type="SAM" id="MobiDB-lite"/>
    </source>
</evidence>
<dbReference type="OrthoDB" id="6226111at2759"/>
<dbReference type="PROSITE" id="PS50119">
    <property type="entry name" value="ZF_BBOX"/>
    <property type="match status" value="1"/>
</dbReference>
<feature type="region of interest" description="Disordered" evidence="3">
    <location>
        <begin position="420"/>
        <end position="521"/>
    </location>
</feature>
<dbReference type="OMA" id="ADNTISW"/>
<dbReference type="HOGENOM" id="CLU_348251_0_0_1"/>
<dbReference type="InterPro" id="IPR037688">
    <property type="entry name" value="ZBBX"/>
</dbReference>
<dbReference type="Gene3D" id="4.10.830.40">
    <property type="match status" value="1"/>
</dbReference>